<dbReference type="RefSeq" id="WP_185676015.1">
    <property type="nucleotide sequence ID" value="NZ_JACHVB010000035.1"/>
</dbReference>
<comment type="caution">
    <text evidence="2">The sequence shown here is derived from an EMBL/GenBank/DDBJ whole genome shotgun (WGS) entry which is preliminary data.</text>
</comment>
<dbReference type="PANTHER" id="PTHR40394">
    <property type="entry name" value="LIPOPROTEIN-RELATED"/>
    <property type="match status" value="1"/>
</dbReference>
<dbReference type="AlphaFoldDB" id="A0A842HIL5"/>
<organism evidence="2 3">
    <name type="scientific">Ruficoccus amylovorans</name>
    <dbReference type="NCBI Taxonomy" id="1804625"/>
    <lineage>
        <taxon>Bacteria</taxon>
        <taxon>Pseudomonadati</taxon>
        <taxon>Verrucomicrobiota</taxon>
        <taxon>Opitutia</taxon>
        <taxon>Puniceicoccales</taxon>
        <taxon>Cerasicoccaceae</taxon>
        <taxon>Ruficoccus</taxon>
    </lineage>
</organism>
<feature type="transmembrane region" description="Helical" evidence="1">
    <location>
        <begin position="99"/>
        <end position="122"/>
    </location>
</feature>
<dbReference type="Pfam" id="PF11821">
    <property type="entry name" value="ActD"/>
    <property type="match status" value="1"/>
</dbReference>
<evidence type="ECO:0000313" key="2">
    <source>
        <dbReference type="EMBL" id="MBC2595051.1"/>
    </source>
</evidence>
<gene>
    <name evidence="2" type="ORF">H5P28_12360</name>
</gene>
<dbReference type="PANTHER" id="PTHR40394:SF2">
    <property type="entry name" value="QUINOL:CYTOCHROME C OXIDOREDUCTASE MEMBRANE PROTEIN"/>
    <property type="match status" value="1"/>
</dbReference>
<keyword evidence="1" id="KW-0812">Transmembrane</keyword>
<protein>
    <submittedName>
        <fullName evidence="2">DUF3341 domain-containing protein</fullName>
    </submittedName>
</protein>
<proteinExistence type="predicted"/>
<keyword evidence="1" id="KW-0472">Membrane</keyword>
<reference evidence="2 3" key="1">
    <citation type="submission" date="2020-07" db="EMBL/GenBank/DDBJ databases">
        <authorList>
            <person name="Feng X."/>
        </authorList>
    </citation>
    <scope>NUCLEOTIDE SEQUENCE [LARGE SCALE GENOMIC DNA]</scope>
    <source>
        <strain evidence="2 3">JCM31066</strain>
    </source>
</reference>
<dbReference type="InterPro" id="IPR021776">
    <property type="entry name" value="ActD"/>
</dbReference>
<feature type="transmembrane region" description="Helical" evidence="1">
    <location>
        <begin position="60"/>
        <end position="79"/>
    </location>
</feature>
<sequence>MSEHKRDTYGILAEFTETPAFYEAVGKVKDAGYKKFDCFTPFPVHGLDGQMGIGRSKVPIFTAIGGVTGFCTGMLITWYMNGFNYPLIVGGKPFWSPIFPFPIMYELTILLAAFGTLFGMFATNLLPRHNHPVFEYEDYIKCGDDTFFLVIEKADPKFDLEQTLAFVESLGSTKVEVLKA</sequence>
<evidence type="ECO:0000256" key="1">
    <source>
        <dbReference type="SAM" id="Phobius"/>
    </source>
</evidence>
<keyword evidence="1" id="KW-1133">Transmembrane helix</keyword>
<accession>A0A842HIL5</accession>
<name>A0A842HIL5_9BACT</name>
<dbReference type="Proteomes" id="UP000546464">
    <property type="component" value="Unassembled WGS sequence"/>
</dbReference>
<keyword evidence="3" id="KW-1185">Reference proteome</keyword>
<evidence type="ECO:0000313" key="3">
    <source>
        <dbReference type="Proteomes" id="UP000546464"/>
    </source>
</evidence>
<dbReference type="EMBL" id="JACHVB010000035">
    <property type="protein sequence ID" value="MBC2595051.1"/>
    <property type="molecule type" value="Genomic_DNA"/>
</dbReference>